<reference evidence="1" key="1">
    <citation type="submission" date="2020-05" db="EMBL/GenBank/DDBJ databases">
        <title>Large-scale comparative analyses of tick genomes elucidate their genetic diversity and vector capacities.</title>
        <authorList>
            <person name="Jia N."/>
            <person name="Wang J."/>
            <person name="Shi W."/>
            <person name="Du L."/>
            <person name="Sun Y."/>
            <person name="Zhan W."/>
            <person name="Jiang J."/>
            <person name="Wang Q."/>
            <person name="Zhang B."/>
            <person name="Ji P."/>
            <person name="Sakyi L.B."/>
            <person name="Cui X."/>
            <person name="Yuan T."/>
            <person name="Jiang B."/>
            <person name="Yang W."/>
            <person name="Lam T.T.-Y."/>
            <person name="Chang Q."/>
            <person name="Ding S."/>
            <person name="Wang X."/>
            <person name="Zhu J."/>
            <person name="Ruan X."/>
            <person name="Zhao L."/>
            <person name="Wei J."/>
            <person name="Que T."/>
            <person name="Du C."/>
            <person name="Cheng J."/>
            <person name="Dai P."/>
            <person name="Han X."/>
            <person name="Huang E."/>
            <person name="Gao Y."/>
            <person name="Liu J."/>
            <person name="Shao H."/>
            <person name="Ye R."/>
            <person name="Li L."/>
            <person name="Wei W."/>
            <person name="Wang X."/>
            <person name="Wang C."/>
            <person name="Yang T."/>
            <person name="Huo Q."/>
            <person name="Li W."/>
            <person name="Guo W."/>
            <person name="Chen H."/>
            <person name="Zhou L."/>
            <person name="Ni X."/>
            <person name="Tian J."/>
            <person name="Zhou Y."/>
            <person name="Sheng Y."/>
            <person name="Liu T."/>
            <person name="Pan Y."/>
            <person name="Xia L."/>
            <person name="Li J."/>
            <person name="Zhao F."/>
            <person name="Cao W."/>
        </authorList>
    </citation>
    <scope>NUCLEOTIDE SEQUENCE</scope>
    <source>
        <strain evidence="1">Hyas-2018</strain>
    </source>
</reference>
<accession>A0ACB7SQH2</accession>
<organism evidence="1 2">
    <name type="scientific">Hyalomma asiaticum</name>
    <name type="common">Tick</name>
    <dbReference type="NCBI Taxonomy" id="266040"/>
    <lineage>
        <taxon>Eukaryota</taxon>
        <taxon>Metazoa</taxon>
        <taxon>Ecdysozoa</taxon>
        <taxon>Arthropoda</taxon>
        <taxon>Chelicerata</taxon>
        <taxon>Arachnida</taxon>
        <taxon>Acari</taxon>
        <taxon>Parasitiformes</taxon>
        <taxon>Ixodida</taxon>
        <taxon>Ixodoidea</taxon>
        <taxon>Ixodidae</taxon>
        <taxon>Hyalomminae</taxon>
        <taxon>Hyalomma</taxon>
    </lineage>
</organism>
<proteinExistence type="predicted"/>
<protein>
    <submittedName>
        <fullName evidence="1">Uncharacterized protein</fullName>
    </submittedName>
</protein>
<evidence type="ECO:0000313" key="2">
    <source>
        <dbReference type="Proteomes" id="UP000821845"/>
    </source>
</evidence>
<name>A0ACB7SQH2_HYAAI</name>
<dbReference type="Proteomes" id="UP000821845">
    <property type="component" value="Chromosome 3"/>
</dbReference>
<keyword evidence="2" id="KW-1185">Reference proteome</keyword>
<dbReference type="EMBL" id="CM023483">
    <property type="protein sequence ID" value="KAH6936885.1"/>
    <property type="molecule type" value="Genomic_DNA"/>
</dbReference>
<sequence length="80" mass="8423">MAVPTTALVRCLLIVALLAGHGSVLTLVNSQEPAECGELCGGFVGITCVPMCECVYYEGGDYGRCLARGMNETDLPPQDE</sequence>
<comment type="caution">
    <text evidence="1">The sequence shown here is derived from an EMBL/GenBank/DDBJ whole genome shotgun (WGS) entry which is preliminary data.</text>
</comment>
<gene>
    <name evidence="1" type="ORF">HPB50_024048</name>
</gene>
<evidence type="ECO:0000313" key="1">
    <source>
        <dbReference type="EMBL" id="KAH6936885.1"/>
    </source>
</evidence>